<name>A0AAD5T287_9FUNG</name>
<dbReference type="GO" id="GO:0019706">
    <property type="term" value="F:protein-cysteine S-palmitoyltransferase activity"/>
    <property type="evidence" value="ECO:0007669"/>
    <property type="project" value="UniProtKB-EC"/>
</dbReference>
<dbReference type="PROSITE" id="PS50297">
    <property type="entry name" value="ANK_REP_REGION"/>
    <property type="match status" value="2"/>
</dbReference>
<dbReference type="SUPFAM" id="SSF48403">
    <property type="entry name" value="Ankyrin repeat"/>
    <property type="match status" value="1"/>
</dbReference>
<evidence type="ECO:0000256" key="5">
    <source>
        <dbReference type="SAM" id="MobiDB-lite"/>
    </source>
</evidence>
<feature type="repeat" description="ANK" evidence="4">
    <location>
        <begin position="226"/>
        <end position="258"/>
    </location>
</feature>
<keyword evidence="3 4" id="KW-0040">ANK repeat</keyword>
<keyword evidence="7" id="KW-1185">Reference proteome</keyword>
<dbReference type="EMBL" id="JADGJH010000588">
    <property type="protein sequence ID" value="KAJ3125837.1"/>
    <property type="molecule type" value="Genomic_DNA"/>
</dbReference>
<evidence type="ECO:0000256" key="1">
    <source>
        <dbReference type="ARBA" id="ARBA00012210"/>
    </source>
</evidence>
<dbReference type="PROSITE" id="PS50088">
    <property type="entry name" value="ANK_REPEAT"/>
    <property type="match status" value="2"/>
</dbReference>
<dbReference type="InterPro" id="IPR002110">
    <property type="entry name" value="Ankyrin_rpt"/>
</dbReference>
<proteinExistence type="predicted"/>
<dbReference type="Pfam" id="PF12796">
    <property type="entry name" value="Ank_2"/>
    <property type="match status" value="1"/>
</dbReference>
<evidence type="ECO:0000256" key="3">
    <source>
        <dbReference type="ARBA" id="ARBA00023043"/>
    </source>
</evidence>
<feature type="compositionally biased region" description="Low complexity" evidence="5">
    <location>
        <begin position="121"/>
        <end position="139"/>
    </location>
</feature>
<sequence length="365" mass="39017">MRDERWLIGKAQQYPLDSDGQTLVDTFVECVRYNEVDNVIALLAYLAQDETSDAGSASASESESEARTVASLAEFLANNAARLDAHYALLAAAEKELDALAASDESRDADPDLPNASRTPSNASNDTPNNAANSASSNAENIRRSLNATLNSPPPPLVGTPPVLSPALAALLRHLALSESPLFGYTAIHAAAANGHVALLQLLLLPPLNLPQDWAAPSLNNTSNNDHATPLHWACLNGHVHATKLLIHEGADIAIKDVHGHDCLALAELYGRERVANWIIANCKIAGLDDDDSSIATATQHSLNLNTASASSTITPDANIPDAAIKCSVTHEIALSDLLPLSWENDIGNQRLFYRQLQKPVYPQY</sequence>
<dbReference type="InterPro" id="IPR036770">
    <property type="entry name" value="Ankyrin_rpt-contain_sf"/>
</dbReference>
<dbReference type="AlphaFoldDB" id="A0AAD5T287"/>
<evidence type="ECO:0000256" key="4">
    <source>
        <dbReference type="PROSITE-ProRule" id="PRU00023"/>
    </source>
</evidence>
<keyword evidence="2" id="KW-0677">Repeat</keyword>
<feature type="region of interest" description="Disordered" evidence="5">
    <location>
        <begin position="102"/>
        <end position="139"/>
    </location>
</feature>
<reference evidence="6" key="1">
    <citation type="submission" date="2020-05" db="EMBL/GenBank/DDBJ databases">
        <title>Phylogenomic resolution of chytrid fungi.</title>
        <authorList>
            <person name="Stajich J.E."/>
            <person name="Amses K."/>
            <person name="Simmons R."/>
            <person name="Seto K."/>
            <person name="Myers J."/>
            <person name="Bonds A."/>
            <person name="Quandt C.A."/>
            <person name="Barry K."/>
            <person name="Liu P."/>
            <person name="Grigoriev I."/>
            <person name="Longcore J.E."/>
            <person name="James T.Y."/>
        </authorList>
    </citation>
    <scope>NUCLEOTIDE SEQUENCE</scope>
    <source>
        <strain evidence="6">JEL0513</strain>
    </source>
</reference>
<dbReference type="PRINTS" id="PR01415">
    <property type="entry name" value="ANKYRIN"/>
</dbReference>
<gene>
    <name evidence="6" type="ORF">HK100_010562</name>
</gene>
<accession>A0AAD5T287</accession>
<evidence type="ECO:0000256" key="2">
    <source>
        <dbReference type="ARBA" id="ARBA00022737"/>
    </source>
</evidence>
<dbReference type="EC" id="2.3.1.225" evidence="1"/>
<protein>
    <recommendedName>
        <fullName evidence="1">protein S-acyltransferase</fullName>
        <ecNumber evidence="1">2.3.1.225</ecNumber>
    </recommendedName>
</protein>
<dbReference type="PANTHER" id="PTHR24161:SF85">
    <property type="entry name" value="PALMITOYLTRANSFERASE HIP14"/>
    <property type="match status" value="1"/>
</dbReference>
<organism evidence="6 7">
    <name type="scientific">Physocladia obscura</name>
    <dbReference type="NCBI Taxonomy" id="109957"/>
    <lineage>
        <taxon>Eukaryota</taxon>
        <taxon>Fungi</taxon>
        <taxon>Fungi incertae sedis</taxon>
        <taxon>Chytridiomycota</taxon>
        <taxon>Chytridiomycota incertae sedis</taxon>
        <taxon>Chytridiomycetes</taxon>
        <taxon>Chytridiales</taxon>
        <taxon>Chytriomycetaceae</taxon>
        <taxon>Physocladia</taxon>
    </lineage>
</organism>
<comment type="caution">
    <text evidence="6">The sequence shown here is derived from an EMBL/GenBank/DDBJ whole genome shotgun (WGS) entry which is preliminary data.</text>
</comment>
<feature type="repeat" description="ANK" evidence="4">
    <location>
        <begin position="183"/>
        <end position="204"/>
    </location>
</feature>
<evidence type="ECO:0000313" key="7">
    <source>
        <dbReference type="Proteomes" id="UP001211907"/>
    </source>
</evidence>
<dbReference type="PANTHER" id="PTHR24161">
    <property type="entry name" value="ANK_REP_REGION DOMAIN-CONTAINING PROTEIN-RELATED"/>
    <property type="match status" value="1"/>
</dbReference>
<dbReference type="Gene3D" id="1.25.40.20">
    <property type="entry name" value="Ankyrin repeat-containing domain"/>
    <property type="match status" value="1"/>
</dbReference>
<dbReference type="Proteomes" id="UP001211907">
    <property type="component" value="Unassembled WGS sequence"/>
</dbReference>
<dbReference type="SMART" id="SM00248">
    <property type="entry name" value="ANK"/>
    <property type="match status" value="3"/>
</dbReference>
<evidence type="ECO:0000313" key="6">
    <source>
        <dbReference type="EMBL" id="KAJ3125837.1"/>
    </source>
</evidence>